<accession>A0A9P6GZB9</accession>
<evidence type="ECO:0000256" key="5">
    <source>
        <dbReference type="RuleBase" id="RU364132"/>
    </source>
</evidence>
<keyword evidence="4 5" id="KW-0539">Nucleus</keyword>
<evidence type="ECO:0000256" key="2">
    <source>
        <dbReference type="ARBA" id="ARBA00010077"/>
    </source>
</evidence>
<gene>
    <name evidence="7" type="ORF">NGRA_0991</name>
</gene>
<name>A0A9P6GZB9_9MICR</name>
<comment type="caution">
    <text evidence="7">The sequence shown here is derived from an EMBL/GenBank/DDBJ whole genome shotgun (WGS) entry which is preliminary data.</text>
</comment>
<feature type="region of interest" description="Disordered" evidence="6">
    <location>
        <begin position="126"/>
        <end position="149"/>
    </location>
</feature>
<dbReference type="Pfam" id="PF04939">
    <property type="entry name" value="RRS1"/>
    <property type="match status" value="1"/>
</dbReference>
<sequence length="149" mass="17733">METYLDFLTVIRNSEENGELDVEVSKMIGNIRNLVKTQKSVQKDVDLVYIVDRSDYQLPKQFSEDKTTTKWEAFAVKKGIKKRKSRMVYDEELNKYIPRYGPYSKKNLIVNSVVIEGEKTFSKLKKEKKKRVEKNKEQMLENRRRKFAK</sequence>
<organism evidence="7 8">
    <name type="scientific">Nosema granulosis</name>
    <dbReference type="NCBI Taxonomy" id="83296"/>
    <lineage>
        <taxon>Eukaryota</taxon>
        <taxon>Fungi</taxon>
        <taxon>Fungi incertae sedis</taxon>
        <taxon>Microsporidia</taxon>
        <taxon>Nosematidae</taxon>
        <taxon>Nosema</taxon>
    </lineage>
</organism>
<evidence type="ECO:0000256" key="4">
    <source>
        <dbReference type="ARBA" id="ARBA00023242"/>
    </source>
</evidence>
<reference evidence="7 8" key="1">
    <citation type="journal article" date="2020" name="Genome Biol. Evol.">
        <title>Comparative genomics of strictly vertically transmitted, feminizing microsporidia endosymbionts of amphipod crustaceans.</title>
        <authorList>
            <person name="Cormier A."/>
            <person name="Chebbi M.A."/>
            <person name="Giraud I."/>
            <person name="Wattier R."/>
            <person name="Teixeira M."/>
            <person name="Gilbert C."/>
            <person name="Rigaud T."/>
            <person name="Cordaux R."/>
        </authorList>
    </citation>
    <scope>NUCLEOTIDE SEQUENCE [LARGE SCALE GENOMIC DNA]</scope>
    <source>
        <strain evidence="7 8">Ou3-Ou53</strain>
    </source>
</reference>
<dbReference type="AlphaFoldDB" id="A0A9P6GZB9"/>
<dbReference type="InterPro" id="IPR007023">
    <property type="entry name" value="Ribosom_reg"/>
</dbReference>
<dbReference type="Proteomes" id="UP000740883">
    <property type="component" value="Unassembled WGS sequence"/>
</dbReference>
<evidence type="ECO:0000256" key="6">
    <source>
        <dbReference type="SAM" id="MobiDB-lite"/>
    </source>
</evidence>
<proteinExistence type="inferred from homology"/>
<dbReference type="GO" id="GO:0005634">
    <property type="term" value="C:nucleus"/>
    <property type="evidence" value="ECO:0007669"/>
    <property type="project" value="UniProtKB-SubCell"/>
</dbReference>
<evidence type="ECO:0000256" key="3">
    <source>
        <dbReference type="ARBA" id="ARBA00022517"/>
    </source>
</evidence>
<keyword evidence="3 5" id="KW-0690">Ribosome biogenesis</keyword>
<evidence type="ECO:0000313" key="8">
    <source>
        <dbReference type="Proteomes" id="UP000740883"/>
    </source>
</evidence>
<dbReference type="EMBL" id="SBJO01000051">
    <property type="protein sequence ID" value="KAF9763853.1"/>
    <property type="molecule type" value="Genomic_DNA"/>
</dbReference>
<dbReference type="OrthoDB" id="28455at2759"/>
<evidence type="ECO:0000256" key="1">
    <source>
        <dbReference type="ARBA" id="ARBA00004123"/>
    </source>
</evidence>
<evidence type="ECO:0000313" key="7">
    <source>
        <dbReference type="EMBL" id="KAF9763853.1"/>
    </source>
</evidence>
<keyword evidence="8" id="KW-1185">Reference proteome</keyword>
<protein>
    <recommendedName>
        <fullName evidence="5">Ribosome biogenesis regulatory protein</fullName>
    </recommendedName>
</protein>
<comment type="subcellular location">
    <subcellularLocation>
        <location evidence="1 5">Nucleus</location>
    </subcellularLocation>
</comment>
<dbReference type="GO" id="GO:0042254">
    <property type="term" value="P:ribosome biogenesis"/>
    <property type="evidence" value="ECO:0007669"/>
    <property type="project" value="UniProtKB-KW"/>
</dbReference>
<comment type="function">
    <text evidence="5">Involved in ribosomal large subunit assembly.</text>
</comment>
<comment type="similarity">
    <text evidence="2 5">Belongs to the RRS1 family.</text>
</comment>